<dbReference type="Proteomes" id="UP000291343">
    <property type="component" value="Unassembled WGS sequence"/>
</dbReference>
<dbReference type="PANTHER" id="PTHR13036:SF0">
    <property type="entry name" value="CHITOBIOSYLDIPHOSPHODOLICHOL BETA-MANNOSYLTRANSFERASE"/>
    <property type="match status" value="1"/>
</dbReference>
<comment type="catalytic activity">
    <reaction evidence="12">
        <text>an N,N'-diacetylchitobiosyl-diphospho-di-trans,poly-cis-dolichol + GDP-alpha-D-mannose = a beta-D-Man-(1-&gt;4)-beta-D-GlcNAc-(1-&gt;4)-alpha-D-GlcNAc-diphospho-di-trans,poly-cis-dolichol + GDP + H(+)</text>
        <dbReference type="Rhea" id="RHEA:13865"/>
        <dbReference type="Rhea" id="RHEA-COMP:19510"/>
        <dbReference type="Rhea" id="RHEA-COMP:19511"/>
        <dbReference type="ChEBI" id="CHEBI:15378"/>
        <dbReference type="ChEBI" id="CHEBI:57269"/>
        <dbReference type="ChEBI" id="CHEBI:57527"/>
        <dbReference type="ChEBI" id="CHEBI:58189"/>
        <dbReference type="ChEBI" id="CHEBI:58472"/>
        <dbReference type="EC" id="2.4.1.142"/>
    </reaction>
    <physiologicalReaction direction="left-to-right" evidence="12">
        <dbReference type="Rhea" id="RHEA:13866"/>
    </physiologicalReaction>
</comment>
<dbReference type="Pfam" id="PF00534">
    <property type="entry name" value="Glycos_transf_1"/>
    <property type="match status" value="1"/>
</dbReference>
<dbReference type="InterPro" id="IPR028098">
    <property type="entry name" value="Glyco_trans_4-like_N"/>
</dbReference>
<dbReference type="AlphaFoldDB" id="A0A482X3T6"/>
<dbReference type="Pfam" id="PF13439">
    <property type="entry name" value="Glyco_transf_4"/>
    <property type="match status" value="1"/>
</dbReference>
<keyword evidence="8" id="KW-0472">Membrane</keyword>
<evidence type="ECO:0000256" key="8">
    <source>
        <dbReference type="ARBA" id="ARBA00023136"/>
    </source>
</evidence>
<dbReference type="GO" id="GO:0004578">
    <property type="term" value="F:chitobiosyldiphosphodolichol beta-mannosyltransferase activity"/>
    <property type="evidence" value="ECO:0007669"/>
    <property type="project" value="UniProtKB-EC"/>
</dbReference>
<evidence type="ECO:0000259" key="13">
    <source>
        <dbReference type="Pfam" id="PF00534"/>
    </source>
</evidence>
<keyword evidence="4" id="KW-0808">Transferase</keyword>
<dbReference type="FunCoup" id="A0A482X3T6">
    <property type="interactions" value="2227"/>
</dbReference>
<evidence type="ECO:0000313" key="16">
    <source>
        <dbReference type="Proteomes" id="UP000291343"/>
    </source>
</evidence>
<dbReference type="PANTHER" id="PTHR13036">
    <property type="entry name" value="BETA1,4 MANNOSYLTRANSFERASE"/>
    <property type="match status" value="1"/>
</dbReference>
<evidence type="ECO:0000256" key="6">
    <source>
        <dbReference type="ARBA" id="ARBA00022824"/>
    </source>
</evidence>
<evidence type="ECO:0000259" key="14">
    <source>
        <dbReference type="Pfam" id="PF13439"/>
    </source>
</evidence>
<evidence type="ECO:0000256" key="1">
    <source>
        <dbReference type="ARBA" id="ARBA00004389"/>
    </source>
</evidence>
<feature type="domain" description="Glycosyl transferase family 1" evidence="13">
    <location>
        <begin position="273"/>
        <end position="393"/>
    </location>
</feature>
<keyword evidence="7" id="KW-1133">Transmembrane helix</keyword>
<dbReference type="EMBL" id="QKKF02018167">
    <property type="protein sequence ID" value="RZF40575.1"/>
    <property type="molecule type" value="Genomic_DNA"/>
</dbReference>
<comment type="caution">
    <text evidence="15">The sequence shown here is derived from an EMBL/GenBank/DDBJ whole genome shotgun (WGS) entry which is preliminary data.</text>
</comment>
<gene>
    <name evidence="15" type="ORF">LSTR_LSTR013289</name>
</gene>
<evidence type="ECO:0000256" key="7">
    <source>
        <dbReference type="ARBA" id="ARBA00022989"/>
    </source>
</evidence>
<sequence>MVVVSVVLLGDIGRSPRMQYHVVSLTSEGYNVDFIGFDDSKPIKKILDNERVKIRPMYQCPSFQKHLPRVVGYFFKAVWQALILLMSLVFKRRSDIVLVQSPPAVPTLVVCWLYCRLAGAKFVIDWHNYAHTNMAFTLGSDAHALVRITEWVEATFGRRADSCLCVTKAMKDDLHTRWGVKATVLYDRPFESFQATPVDVKHTLYMKLGKTYKAFTGETTGSDKSATAFTKQDSDGNITLREDRHAILISSTSWTEDEDFGILLSALLDYDQSDDDSLPRLVCVITGKGPLKEFYAGKMAAVEWRRVAVVLPWLEAEDYPLVLGSGDLGVSLHLSTSGLDLPMKVVDMFGCSLPVAAYKFNALHELVDEGKTGMVFETSNQLAEKIKDWFRDFPEAQGKANK</sequence>
<dbReference type="SUPFAM" id="SSF53756">
    <property type="entry name" value="UDP-Glycosyltransferase/glycogen phosphorylase"/>
    <property type="match status" value="1"/>
</dbReference>
<dbReference type="InterPro" id="IPR026051">
    <property type="entry name" value="ALG1-like"/>
</dbReference>
<evidence type="ECO:0000256" key="4">
    <source>
        <dbReference type="ARBA" id="ARBA00022679"/>
    </source>
</evidence>
<evidence type="ECO:0000256" key="5">
    <source>
        <dbReference type="ARBA" id="ARBA00022692"/>
    </source>
</evidence>
<name>A0A482X3T6_LAOST</name>
<evidence type="ECO:0000256" key="2">
    <source>
        <dbReference type="ARBA" id="ARBA00004922"/>
    </source>
</evidence>
<comment type="subcellular location">
    <subcellularLocation>
        <location evidence="1">Endoplasmic reticulum membrane</location>
        <topology evidence="1">Single-pass membrane protein</topology>
    </subcellularLocation>
</comment>
<evidence type="ECO:0000256" key="12">
    <source>
        <dbReference type="ARBA" id="ARBA00045071"/>
    </source>
</evidence>
<comment type="pathway">
    <text evidence="2">Protein modification; protein glycosylation.</text>
</comment>
<organism evidence="15 16">
    <name type="scientific">Laodelphax striatellus</name>
    <name type="common">Small brown planthopper</name>
    <name type="synonym">Delphax striatella</name>
    <dbReference type="NCBI Taxonomy" id="195883"/>
    <lineage>
        <taxon>Eukaryota</taxon>
        <taxon>Metazoa</taxon>
        <taxon>Ecdysozoa</taxon>
        <taxon>Arthropoda</taxon>
        <taxon>Hexapoda</taxon>
        <taxon>Insecta</taxon>
        <taxon>Pterygota</taxon>
        <taxon>Neoptera</taxon>
        <taxon>Paraneoptera</taxon>
        <taxon>Hemiptera</taxon>
        <taxon>Auchenorrhyncha</taxon>
        <taxon>Fulgoroidea</taxon>
        <taxon>Delphacidae</taxon>
        <taxon>Criomorphinae</taxon>
        <taxon>Laodelphax</taxon>
    </lineage>
</organism>
<keyword evidence="5" id="KW-0812">Transmembrane</keyword>
<dbReference type="OrthoDB" id="614844at2759"/>
<keyword evidence="3" id="KW-0328">Glycosyltransferase</keyword>
<keyword evidence="16" id="KW-1185">Reference proteome</keyword>
<evidence type="ECO:0000256" key="10">
    <source>
        <dbReference type="ARBA" id="ARBA00031566"/>
    </source>
</evidence>
<accession>A0A482X3T6</accession>
<dbReference type="STRING" id="195883.A0A482X3T6"/>
<dbReference type="Gene3D" id="3.40.50.2000">
    <property type="entry name" value="Glycogen Phosphorylase B"/>
    <property type="match status" value="2"/>
</dbReference>
<evidence type="ECO:0000256" key="11">
    <source>
        <dbReference type="ARBA" id="ARBA00033088"/>
    </source>
</evidence>
<dbReference type="InterPro" id="IPR001296">
    <property type="entry name" value="Glyco_trans_1"/>
</dbReference>
<feature type="domain" description="Glycosyltransferase subfamily 4-like N-terminal" evidence="14">
    <location>
        <begin position="25"/>
        <end position="182"/>
    </location>
</feature>
<keyword evidence="6" id="KW-0256">Endoplasmic reticulum</keyword>
<evidence type="ECO:0000256" key="9">
    <source>
        <dbReference type="ARBA" id="ARBA00031434"/>
    </source>
</evidence>
<protein>
    <recommendedName>
        <fullName evidence="10">Beta-1,4-mannosyltransferase</fullName>
    </recommendedName>
    <alternativeName>
        <fullName evidence="11">GDP-Man:GlcNAc2-PP-dolichol mannosyltransferase</fullName>
    </alternativeName>
    <alternativeName>
        <fullName evidence="9">GDP-mannose-dolichol diphosphochitobiose mannosyltransferase</fullName>
    </alternativeName>
</protein>
<proteinExistence type="predicted"/>
<evidence type="ECO:0000313" key="15">
    <source>
        <dbReference type="EMBL" id="RZF40575.1"/>
    </source>
</evidence>
<dbReference type="InParanoid" id="A0A482X3T6"/>
<dbReference type="GO" id="GO:0005789">
    <property type="term" value="C:endoplasmic reticulum membrane"/>
    <property type="evidence" value="ECO:0007669"/>
    <property type="project" value="UniProtKB-SubCell"/>
</dbReference>
<reference evidence="15 16" key="1">
    <citation type="journal article" date="2017" name="Gigascience">
        <title>Genome sequence of the small brown planthopper, Laodelphax striatellus.</title>
        <authorList>
            <person name="Zhu J."/>
            <person name="Jiang F."/>
            <person name="Wang X."/>
            <person name="Yang P."/>
            <person name="Bao Y."/>
            <person name="Zhao W."/>
            <person name="Wang W."/>
            <person name="Lu H."/>
            <person name="Wang Q."/>
            <person name="Cui N."/>
            <person name="Li J."/>
            <person name="Chen X."/>
            <person name="Luo L."/>
            <person name="Yu J."/>
            <person name="Kang L."/>
            <person name="Cui F."/>
        </authorList>
    </citation>
    <scope>NUCLEOTIDE SEQUENCE [LARGE SCALE GENOMIC DNA]</scope>
    <source>
        <strain evidence="15">Lst14</strain>
    </source>
</reference>
<evidence type="ECO:0000256" key="3">
    <source>
        <dbReference type="ARBA" id="ARBA00022676"/>
    </source>
</evidence>